<dbReference type="Pfam" id="PF02901">
    <property type="entry name" value="PFL-like"/>
    <property type="match status" value="1"/>
</dbReference>
<organism evidence="6 7">
    <name type="scientific">Desulfosarcina ovata subsp. ovata</name>
    <dbReference type="NCBI Taxonomy" id="2752305"/>
    <lineage>
        <taxon>Bacteria</taxon>
        <taxon>Pseudomonadati</taxon>
        <taxon>Thermodesulfobacteriota</taxon>
        <taxon>Desulfobacteria</taxon>
        <taxon>Desulfobacterales</taxon>
        <taxon>Desulfosarcinaceae</taxon>
        <taxon>Desulfosarcina</taxon>
    </lineage>
</organism>
<protein>
    <submittedName>
        <fullName evidence="6">Dehydrogenase</fullName>
    </submittedName>
</protein>
<dbReference type="Pfam" id="PF01228">
    <property type="entry name" value="Gly_radical"/>
    <property type="match status" value="1"/>
</dbReference>
<dbReference type="AlphaFoldDB" id="A0A5K8AH09"/>
<dbReference type="RefSeq" id="WP_155312692.1">
    <property type="nucleotide sequence ID" value="NZ_AP021879.1"/>
</dbReference>
<proteinExistence type="predicted"/>
<feature type="domain" description="PFL" evidence="5">
    <location>
        <begin position="18"/>
        <end position="675"/>
    </location>
</feature>
<evidence type="ECO:0000256" key="2">
    <source>
        <dbReference type="ARBA" id="ARBA00023239"/>
    </source>
</evidence>
<feature type="domain" description="Glycine radical" evidence="4">
    <location>
        <begin position="682"/>
        <end position="803"/>
    </location>
</feature>
<evidence type="ECO:0000259" key="5">
    <source>
        <dbReference type="PROSITE" id="PS51554"/>
    </source>
</evidence>
<name>A0A5K8AH09_9BACT</name>
<accession>A0A5K8AH09</accession>
<dbReference type="InterPro" id="IPR001150">
    <property type="entry name" value="Gly_radical"/>
</dbReference>
<dbReference type="GO" id="GO:0005829">
    <property type="term" value="C:cytosol"/>
    <property type="evidence" value="ECO:0007669"/>
    <property type="project" value="TreeGrafter"/>
</dbReference>
<evidence type="ECO:0000256" key="1">
    <source>
        <dbReference type="ARBA" id="ARBA00022818"/>
    </source>
</evidence>
<dbReference type="InterPro" id="IPR004184">
    <property type="entry name" value="PFL_dom"/>
</dbReference>
<evidence type="ECO:0000259" key="4">
    <source>
        <dbReference type="PROSITE" id="PS51149"/>
    </source>
</evidence>
<keyword evidence="7" id="KW-1185">Reference proteome</keyword>
<reference evidence="6 7" key="1">
    <citation type="submission" date="2019-11" db="EMBL/GenBank/DDBJ databases">
        <title>Comparative genomics of hydrocarbon-degrading Desulfosarcina strains.</title>
        <authorList>
            <person name="Watanabe M."/>
            <person name="Kojima H."/>
            <person name="Fukui M."/>
        </authorList>
    </citation>
    <scope>NUCLEOTIDE SEQUENCE [LARGE SCALE GENOMIC DNA]</scope>
    <source>
        <strain evidence="7">oXyS1</strain>
    </source>
</reference>
<dbReference type="Gene3D" id="3.20.70.20">
    <property type="match status" value="1"/>
</dbReference>
<dbReference type="Proteomes" id="UP000422108">
    <property type="component" value="Chromosome"/>
</dbReference>
<dbReference type="PANTHER" id="PTHR43641">
    <property type="entry name" value="FORMATE ACETYLTRANSFERASE 3-RELATED"/>
    <property type="match status" value="1"/>
</dbReference>
<feature type="modified residue" description="Glycine radical" evidence="3">
    <location>
        <position position="778"/>
    </location>
</feature>
<evidence type="ECO:0000313" key="7">
    <source>
        <dbReference type="Proteomes" id="UP000422108"/>
    </source>
</evidence>
<keyword evidence="1 3" id="KW-0556">Organic radical</keyword>
<dbReference type="SUPFAM" id="SSF51998">
    <property type="entry name" value="PFL-like glycyl radical enzymes"/>
    <property type="match status" value="1"/>
</dbReference>
<keyword evidence="2" id="KW-0456">Lyase</keyword>
<dbReference type="PANTHER" id="PTHR43641:SF2">
    <property type="entry name" value="DEHYDRATASE YBIW-RELATED"/>
    <property type="match status" value="1"/>
</dbReference>
<dbReference type="EMBL" id="AP021879">
    <property type="protein sequence ID" value="BBO91848.1"/>
    <property type="molecule type" value="Genomic_DNA"/>
</dbReference>
<dbReference type="PROSITE" id="PS51554">
    <property type="entry name" value="PFL"/>
    <property type="match status" value="1"/>
</dbReference>
<gene>
    <name evidence="6" type="primary">pflD_2</name>
    <name evidence="6" type="ORF">DSCOOX_50280</name>
</gene>
<dbReference type="GO" id="GO:0016829">
    <property type="term" value="F:lyase activity"/>
    <property type="evidence" value="ECO:0007669"/>
    <property type="project" value="UniProtKB-KW"/>
</dbReference>
<dbReference type="InterPro" id="IPR051215">
    <property type="entry name" value="GRE"/>
</dbReference>
<sequence length="803" mass="88754">MATVVEFKPTDGYTERDERTARIVGQYNDADPFVCIVRARAVTESFAENDGAPAIIKKARAFKKICQRIPVRIYDDELIVGASGAHRRSAGVSPEISWQWIRDELPTIDKRGQDPYTIDAADRSELMETILPFWKGRSIEEAFLARLPEQTAVIAVDTGIVDNDSKWRCAVGEVTPDYADILFKKGFAGIISDARRHLADLDLTTAGDIDKADFYHAAITCAEGIITLGERYAREAGRLAETAVDPERQAELLRIAENCRRVPGYPPENFWQAVQMLWLVQLGNALFENAVALNIGRFDQFMFPFYQRDLESGAITPKAAQTLINCLWVKLSEWIWFVSKNTASYFAGYNAFQNLTVGGRKTDGTDGTNDLTFMCLAATNQVRSHQPGLSVRIHPDCPPELLYQVCELVREGTGFPAIHNDRVGAQMLTAVGLSPEDAMDWSNCGCVVPHSRKISEWTSACNINLAAGVEFVLTNGVSRIHEKPMGLATGGLETLIDFATVKENYFRQLAHMIRHGVTATLVAQQVQAELAPRPFFSLFTDGCMESGCDLVQGGARYRVGPVLTGIGIADTANALAAIKTLIFDEKTTDMATLAEALEKNWAGYEDLRQKALACPKFGNDDDRVDHLAIEISDFYHREISRYRDIYGACFNSAFMGISNYIPAGKAVGATPCGRHSGDPLTEGCSPHAGTDTTSPTAAMRSTAKINHGRHSGGTLLNIKLSPETLRTRQDLNKLAALIRGYFELDAFHVQFNVFDRETLLAAQQTPEAYKHLLVRVAGYSARFVTLSREVQDAIIQRTAYENF</sequence>
<evidence type="ECO:0000313" key="6">
    <source>
        <dbReference type="EMBL" id="BBO91848.1"/>
    </source>
</evidence>
<dbReference type="PROSITE" id="PS51149">
    <property type="entry name" value="GLY_RADICAL_2"/>
    <property type="match status" value="1"/>
</dbReference>
<evidence type="ECO:0000256" key="3">
    <source>
        <dbReference type="PROSITE-ProRule" id="PRU00493"/>
    </source>
</evidence>